<dbReference type="EMBL" id="RIZG01000001">
    <property type="protein sequence ID" value="RNF52788.1"/>
    <property type="molecule type" value="Genomic_DNA"/>
</dbReference>
<feature type="repeat" description="TPR" evidence="3">
    <location>
        <begin position="538"/>
        <end position="571"/>
    </location>
</feature>
<evidence type="ECO:0000313" key="4">
    <source>
        <dbReference type="EMBL" id="RNF52788.1"/>
    </source>
</evidence>
<dbReference type="InterPro" id="IPR051685">
    <property type="entry name" value="Ycf3/AcsC/BcsC/TPR_MFPF"/>
</dbReference>
<dbReference type="PANTHER" id="PTHR44943:SF5">
    <property type="entry name" value="BLL7697 PROTEIN"/>
    <property type="match status" value="1"/>
</dbReference>
<dbReference type="SUPFAM" id="SSF48452">
    <property type="entry name" value="TPR-like"/>
    <property type="match status" value="2"/>
</dbReference>
<dbReference type="RefSeq" id="WP_123094129.1">
    <property type="nucleotide sequence ID" value="NZ_RIZG01000001.1"/>
</dbReference>
<gene>
    <name evidence="4" type="ORF">EBI00_01380</name>
</gene>
<protein>
    <recommendedName>
        <fullName evidence="6">Tetratricopeptide repeat protein</fullName>
    </recommendedName>
</protein>
<dbReference type="Proteomes" id="UP000280507">
    <property type="component" value="Unassembled WGS sequence"/>
</dbReference>
<dbReference type="AlphaFoldDB" id="A0A3M8Q9N0"/>
<evidence type="ECO:0000256" key="2">
    <source>
        <dbReference type="ARBA" id="ARBA00022803"/>
    </source>
</evidence>
<evidence type="ECO:0000256" key="1">
    <source>
        <dbReference type="ARBA" id="ARBA00022737"/>
    </source>
</evidence>
<evidence type="ECO:0000256" key="3">
    <source>
        <dbReference type="PROSITE-ProRule" id="PRU00339"/>
    </source>
</evidence>
<dbReference type="PANTHER" id="PTHR44943">
    <property type="entry name" value="CELLULOSE SYNTHASE OPERON PROTEIN C"/>
    <property type="match status" value="1"/>
</dbReference>
<reference evidence="4 5" key="1">
    <citation type="journal article" date="2012" name="Int. J. Syst. Evol. Microbiol.">
        <title>Marinomonas hwangdonensis sp. nov., isolated from seawater.</title>
        <authorList>
            <person name="Jung Y.T."/>
            <person name="Oh T.K."/>
            <person name="Yoon J.H."/>
        </authorList>
    </citation>
    <scope>NUCLEOTIDE SEQUENCE [LARGE SCALE GENOMIC DNA]</scope>
    <source>
        <strain evidence="4 5">HDW-15</strain>
    </source>
</reference>
<dbReference type="PROSITE" id="PS50005">
    <property type="entry name" value="TPR"/>
    <property type="match status" value="1"/>
</dbReference>
<name>A0A3M8Q9N0_9GAMM</name>
<sequence>MLLNLRDKSQNSIKKAMPSWAVVLFVVLGAFTLTACSHNKEKPALVLADTAPPQLINTATREDIKALLHAEFTLQREGPNKAYELFYKLASQSQDVTLIERLTYIALVSQNDLYIERSANLWLSVDATSDTAYALKLQSLVKGQRQEDVTRLISGAIQNDAPLQFLPLYLEDNVRHNDHVSLLESAIAALPTEQKNHPYIQLSQAHLLLLAGEYQGAIAKTEQLLSESQVEDKESIYLIQAFSKKNLGFLDAAIGTLQEASLSFPNNAQIMTPLLAFLVENEQVTLAAQDFIESKLNTIETLQVGISLMQALLEHKHAQWLLDIAATLPEEQLGLSDQIFYLKASALAQLGQKEHAITVMQKVTHHLRANATNQIALWLYEESQQSEINAMVLSRTPRENMPEQVEMISQIHEENGNSDLSYELLSQSLEALPESDILRYRKALLADSLGHWKDTEKELNRLLQKDPNNPHYLNALGYTLLTRTDRIDEAMVLIESAYEKSDSDPAIIDSLGWGLFLKGELEQSSYYLKKAWEIFPDAEIAAHYGESLWAQRYYQEAIRIWRSALDASPDNSVLLDTVRRLSPSLLENRKQDNT</sequence>
<dbReference type="OrthoDB" id="9766710at2"/>
<proteinExistence type="predicted"/>
<dbReference type="Gene3D" id="1.25.40.10">
    <property type="entry name" value="Tetratricopeptide repeat domain"/>
    <property type="match status" value="2"/>
</dbReference>
<keyword evidence="5" id="KW-1185">Reference proteome</keyword>
<dbReference type="Pfam" id="PF13181">
    <property type="entry name" value="TPR_8"/>
    <property type="match status" value="1"/>
</dbReference>
<dbReference type="Pfam" id="PF13432">
    <property type="entry name" value="TPR_16"/>
    <property type="match status" value="1"/>
</dbReference>
<keyword evidence="1" id="KW-0677">Repeat</keyword>
<dbReference type="InterPro" id="IPR011990">
    <property type="entry name" value="TPR-like_helical_dom_sf"/>
</dbReference>
<organism evidence="4 5">
    <name type="scientific">Marinomonas hwangdonensis</name>
    <dbReference type="NCBI Taxonomy" id="1053647"/>
    <lineage>
        <taxon>Bacteria</taxon>
        <taxon>Pseudomonadati</taxon>
        <taxon>Pseudomonadota</taxon>
        <taxon>Gammaproteobacteria</taxon>
        <taxon>Oceanospirillales</taxon>
        <taxon>Oceanospirillaceae</taxon>
        <taxon>Marinomonas</taxon>
    </lineage>
</organism>
<accession>A0A3M8Q9N0</accession>
<dbReference type="InterPro" id="IPR019734">
    <property type="entry name" value="TPR_rpt"/>
</dbReference>
<keyword evidence="2 3" id="KW-0802">TPR repeat</keyword>
<evidence type="ECO:0000313" key="5">
    <source>
        <dbReference type="Proteomes" id="UP000280507"/>
    </source>
</evidence>
<evidence type="ECO:0008006" key="6">
    <source>
        <dbReference type="Google" id="ProtNLM"/>
    </source>
</evidence>
<comment type="caution">
    <text evidence="4">The sequence shown here is derived from an EMBL/GenBank/DDBJ whole genome shotgun (WGS) entry which is preliminary data.</text>
</comment>